<dbReference type="Proteomes" id="UP000033187">
    <property type="component" value="Chromosome 1"/>
</dbReference>
<dbReference type="InterPro" id="IPR002491">
    <property type="entry name" value="ABC_transptr_periplasmic_BD"/>
</dbReference>
<accession>A0A0D6JER9</accession>
<dbReference type="KEGG" id="fiy:BN1229_v1_1896"/>
<dbReference type="Pfam" id="PF01497">
    <property type="entry name" value="Peripla_BP_2"/>
    <property type="match status" value="1"/>
</dbReference>
<organism evidence="2 3">
    <name type="scientific">Candidatus Filomicrobium marinum</name>
    <dbReference type="NCBI Taxonomy" id="1608628"/>
    <lineage>
        <taxon>Bacteria</taxon>
        <taxon>Pseudomonadati</taxon>
        <taxon>Pseudomonadota</taxon>
        <taxon>Alphaproteobacteria</taxon>
        <taxon>Hyphomicrobiales</taxon>
        <taxon>Hyphomicrobiaceae</taxon>
        <taxon>Filomicrobium</taxon>
    </lineage>
</organism>
<dbReference type="GO" id="GO:0071281">
    <property type="term" value="P:cellular response to iron ion"/>
    <property type="evidence" value="ECO:0007669"/>
    <property type="project" value="TreeGrafter"/>
</dbReference>
<dbReference type="Gene3D" id="3.40.50.1980">
    <property type="entry name" value="Nitrogenase molybdenum iron protein domain"/>
    <property type="match status" value="2"/>
</dbReference>
<name>A0A0D6JER9_9HYPH</name>
<keyword evidence="3" id="KW-1185">Reference proteome</keyword>
<dbReference type="KEGG" id="fil:BN1229_v1_1893"/>
<sequence>MRLRQLSAWYAALGVLLALSFPLPGIASAESDNRDPTAPRRVISMNLCTDQLAMMIAAPGQLYSVSNLASDPSMSMMAKQARAYKPNHGLAEEVFLMRPDLILVGAMTTRTTVAMLERLGFPVVEFPFENSFSDMRANIKRMGDALHRPERARELLARFDADLAQLRKRPGPRRTAALFHANSYTSGVGTLANEVLKAAGLDNIAVQFGLSGTAKLPLEKLVMAAPDLVVTDTTWEGAPALAQQVFAHPALRALEATSAKAMSATNRWICATPHLIDLIRDLSAARAAVTTIHDRSATRQ</sequence>
<evidence type="ECO:0000313" key="2">
    <source>
        <dbReference type="EMBL" id="CPR18856.1"/>
    </source>
</evidence>
<reference evidence="3" key="1">
    <citation type="submission" date="2015-02" db="EMBL/GenBank/DDBJ databases">
        <authorList>
            <person name="Chooi Y.-H."/>
        </authorList>
    </citation>
    <scope>NUCLEOTIDE SEQUENCE [LARGE SCALE GENOMIC DNA]</scope>
    <source>
        <strain evidence="3">strain Y</strain>
    </source>
</reference>
<dbReference type="InterPro" id="IPR050902">
    <property type="entry name" value="ABC_Transporter_SBP"/>
</dbReference>
<dbReference type="EMBL" id="LN829119">
    <property type="protein sequence ID" value="CPR18856.1"/>
    <property type="molecule type" value="Genomic_DNA"/>
</dbReference>
<proteinExistence type="predicted"/>
<dbReference type="RefSeq" id="WP_046480165.1">
    <property type="nucleotide sequence ID" value="NZ_LN829118.1"/>
</dbReference>
<dbReference type="AlphaFoldDB" id="A0A0D6JER9"/>
<dbReference type="PANTHER" id="PTHR30535:SF34">
    <property type="entry name" value="MOLYBDATE-BINDING PROTEIN MOLA"/>
    <property type="match status" value="1"/>
</dbReference>
<dbReference type="PROSITE" id="PS50983">
    <property type="entry name" value="FE_B12_PBP"/>
    <property type="match status" value="1"/>
</dbReference>
<dbReference type="SUPFAM" id="SSF53807">
    <property type="entry name" value="Helical backbone' metal receptor"/>
    <property type="match status" value="1"/>
</dbReference>
<gene>
    <name evidence="2" type="ORF">YBN1229_v1_1896</name>
</gene>
<protein>
    <submittedName>
        <fullName evidence="2">Periplasmic binding protein</fullName>
    </submittedName>
</protein>
<feature type="domain" description="Fe/B12 periplasmic-binding" evidence="1">
    <location>
        <begin position="41"/>
        <end position="296"/>
    </location>
</feature>
<evidence type="ECO:0000313" key="3">
    <source>
        <dbReference type="Proteomes" id="UP000033187"/>
    </source>
</evidence>
<evidence type="ECO:0000259" key="1">
    <source>
        <dbReference type="PROSITE" id="PS50983"/>
    </source>
</evidence>
<dbReference type="PANTHER" id="PTHR30535">
    <property type="entry name" value="VITAMIN B12-BINDING PROTEIN"/>
    <property type="match status" value="1"/>
</dbReference>